<evidence type="ECO:0000313" key="2">
    <source>
        <dbReference type="EMBL" id="EAU39373.1"/>
    </source>
</evidence>
<evidence type="ECO:0000313" key="3">
    <source>
        <dbReference type="Proteomes" id="UP000007963"/>
    </source>
</evidence>
<name>Q0D007_ASPTN</name>
<dbReference type="AlphaFoldDB" id="Q0D007"/>
<sequence length="288" mass="31021">MPCAEPTSGQVHGMSGKLPPVLRITDHTSQQQNASIYFETETPEKSPAQHLHGSTWVPSRRDRHKATGGAGGLILFALDRGLDLPDWADLKRTVAKSSCQTTEPVVALGRYSREGLSVHAWAVLLSGVRSGIKGMHACKMESQLYGVWLVSGGLGTRGSVFLTALWHLAAGSLLSRKALRGCHGIPHGEYQDVKDAAAFSCVGVCMYALQITPPCDRYKYYITTSGIRDQTRLSFAPLPSHPVLGASHRPPDALVVAVAQASSIPAIASSMIQSPTPPVARHDSRRRR</sequence>
<dbReference type="EMBL" id="CH476594">
    <property type="protein sequence ID" value="EAU39373.1"/>
    <property type="molecule type" value="Genomic_DNA"/>
</dbReference>
<dbReference type="Proteomes" id="UP000007963">
    <property type="component" value="Unassembled WGS sequence"/>
</dbReference>
<proteinExistence type="predicted"/>
<organism evidence="2 3">
    <name type="scientific">Aspergillus terreus (strain NIH 2624 / FGSC A1156)</name>
    <dbReference type="NCBI Taxonomy" id="341663"/>
    <lineage>
        <taxon>Eukaryota</taxon>
        <taxon>Fungi</taxon>
        <taxon>Dikarya</taxon>
        <taxon>Ascomycota</taxon>
        <taxon>Pezizomycotina</taxon>
        <taxon>Eurotiomycetes</taxon>
        <taxon>Eurotiomycetidae</taxon>
        <taxon>Eurotiales</taxon>
        <taxon>Aspergillaceae</taxon>
        <taxon>Aspergillus</taxon>
        <taxon>Aspergillus subgen. Circumdati</taxon>
    </lineage>
</organism>
<protein>
    <submittedName>
        <fullName evidence="2">Uncharacterized protein</fullName>
    </submittedName>
</protein>
<feature type="region of interest" description="Disordered" evidence="1">
    <location>
        <begin position="1"/>
        <end position="20"/>
    </location>
</feature>
<dbReference type="GeneID" id="4355482"/>
<dbReference type="RefSeq" id="XP_001210813.1">
    <property type="nucleotide sequence ID" value="XM_001210813.1"/>
</dbReference>
<feature type="region of interest" description="Disordered" evidence="1">
    <location>
        <begin position="41"/>
        <end position="63"/>
    </location>
</feature>
<reference evidence="3" key="1">
    <citation type="submission" date="2005-09" db="EMBL/GenBank/DDBJ databases">
        <title>Annotation of the Aspergillus terreus NIH2624 genome.</title>
        <authorList>
            <person name="Birren B.W."/>
            <person name="Lander E.S."/>
            <person name="Galagan J.E."/>
            <person name="Nusbaum C."/>
            <person name="Devon K."/>
            <person name="Henn M."/>
            <person name="Ma L.-J."/>
            <person name="Jaffe D.B."/>
            <person name="Butler J."/>
            <person name="Alvarez P."/>
            <person name="Gnerre S."/>
            <person name="Grabherr M."/>
            <person name="Kleber M."/>
            <person name="Mauceli E.W."/>
            <person name="Brockman W."/>
            <person name="Rounsley S."/>
            <person name="Young S.K."/>
            <person name="LaButti K."/>
            <person name="Pushparaj V."/>
            <person name="DeCaprio D."/>
            <person name="Crawford M."/>
            <person name="Koehrsen M."/>
            <person name="Engels R."/>
            <person name="Montgomery P."/>
            <person name="Pearson M."/>
            <person name="Howarth C."/>
            <person name="Larson L."/>
            <person name="Luoma S."/>
            <person name="White J."/>
            <person name="Alvarado L."/>
            <person name="Kodira C.D."/>
            <person name="Zeng Q."/>
            <person name="Oleary S."/>
            <person name="Yandava C."/>
            <person name="Denning D.W."/>
            <person name="Nierman W.C."/>
            <person name="Milne T."/>
            <person name="Madden K."/>
        </authorList>
    </citation>
    <scope>NUCLEOTIDE SEQUENCE [LARGE SCALE GENOMIC DNA]</scope>
    <source>
        <strain evidence="3">NIH 2624 / FGSC A1156</strain>
    </source>
</reference>
<dbReference type="VEuPathDB" id="FungiDB:ATEG_00727"/>
<evidence type="ECO:0000256" key="1">
    <source>
        <dbReference type="SAM" id="MobiDB-lite"/>
    </source>
</evidence>
<accession>Q0D007</accession>
<gene>
    <name evidence="2" type="ORF">ATEG_00727</name>
</gene>
<dbReference type="HOGENOM" id="CLU_966370_0_0_1"/>